<protein>
    <submittedName>
        <fullName evidence="1">Uncharacterized protein</fullName>
    </submittedName>
</protein>
<reference evidence="1" key="1">
    <citation type="submission" date="2023-10" db="EMBL/GenBank/DDBJ databases">
        <title>Genome assembly of Pristionchus species.</title>
        <authorList>
            <person name="Yoshida K."/>
            <person name="Sommer R.J."/>
        </authorList>
    </citation>
    <scope>NUCLEOTIDE SEQUENCE</scope>
    <source>
        <strain evidence="1">RS0144</strain>
    </source>
</reference>
<dbReference type="Proteomes" id="UP001432027">
    <property type="component" value="Unassembled WGS sequence"/>
</dbReference>
<name>A0AAV5U338_9BILA</name>
<proteinExistence type="predicted"/>
<dbReference type="AlphaFoldDB" id="A0AAV5U338"/>
<sequence length="218" mass="23835">STISDNLLNGRVEDLLVLLDAGSDRQIDVFVSNVDDETSDDRWLHVVCHRHLLALLHQLGKSVIQRFLMRLGKRLGGSDLQKQLSSMSAHNGLEGRDDSVQLIESTIVSEKSEEVGGLLRQGKLLSDGGDSRLLLSRLQSGIETTDSEHGVLLENIANCFQILVDGFETVALVSSRVESGGIASLDAVYLHGCLDQLARERDIARGERASDQLRGHIT</sequence>
<keyword evidence="2" id="KW-1185">Reference proteome</keyword>
<organism evidence="1 2">
    <name type="scientific">Pristionchus entomophagus</name>
    <dbReference type="NCBI Taxonomy" id="358040"/>
    <lineage>
        <taxon>Eukaryota</taxon>
        <taxon>Metazoa</taxon>
        <taxon>Ecdysozoa</taxon>
        <taxon>Nematoda</taxon>
        <taxon>Chromadorea</taxon>
        <taxon>Rhabditida</taxon>
        <taxon>Rhabditina</taxon>
        <taxon>Diplogasteromorpha</taxon>
        <taxon>Diplogasteroidea</taxon>
        <taxon>Neodiplogasteridae</taxon>
        <taxon>Pristionchus</taxon>
    </lineage>
</organism>
<feature type="non-terminal residue" evidence="1">
    <location>
        <position position="1"/>
    </location>
</feature>
<accession>A0AAV5U338</accession>
<comment type="caution">
    <text evidence="1">The sequence shown here is derived from an EMBL/GenBank/DDBJ whole genome shotgun (WGS) entry which is preliminary data.</text>
</comment>
<dbReference type="EMBL" id="BTSX01000005">
    <property type="protein sequence ID" value="GMT00645.1"/>
    <property type="molecule type" value="Genomic_DNA"/>
</dbReference>
<evidence type="ECO:0000313" key="1">
    <source>
        <dbReference type="EMBL" id="GMT00645.1"/>
    </source>
</evidence>
<evidence type="ECO:0000313" key="2">
    <source>
        <dbReference type="Proteomes" id="UP001432027"/>
    </source>
</evidence>
<gene>
    <name evidence="1" type="ORF">PENTCL1PPCAC_22819</name>
</gene>